<comment type="caution">
    <text evidence="1">The sequence shown here is derived from an EMBL/GenBank/DDBJ whole genome shotgun (WGS) entry which is preliminary data.</text>
</comment>
<gene>
    <name evidence="1" type="ORF">SteCoe_1179</name>
</gene>
<protein>
    <submittedName>
        <fullName evidence="1">Uncharacterized protein</fullName>
    </submittedName>
</protein>
<dbReference type="Proteomes" id="UP000187209">
    <property type="component" value="Unassembled WGS sequence"/>
</dbReference>
<dbReference type="EMBL" id="MPUH01000012">
    <property type="protein sequence ID" value="OMJ95418.1"/>
    <property type="molecule type" value="Genomic_DNA"/>
</dbReference>
<evidence type="ECO:0000313" key="1">
    <source>
        <dbReference type="EMBL" id="OMJ95418.1"/>
    </source>
</evidence>
<name>A0A1R2D2E2_9CILI</name>
<evidence type="ECO:0000313" key="2">
    <source>
        <dbReference type="Proteomes" id="UP000187209"/>
    </source>
</evidence>
<dbReference type="AlphaFoldDB" id="A0A1R2D2E2"/>
<organism evidence="1 2">
    <name type="scientific">Stentor coeruleus</name>
    <dbReference type="NCBI Taxonomy" id="5963"/>
    <lineage>
        <taxon>Eukaryota</taxon>
        <taxon>Sar</taxon>
        <taxon>Alveolata</taxon>
        <taxon>Ciliophora</taxon>
        <taxon>Postciliodesmatophora</taxon>
        <taxon>Heterotrichea</taxon>
        <taxon>Heterotrichida</taxon>
        <taxon>Stentoridae</taxon>
        <taxon>Stentor</taxon>
    </lineage>
</organism>
<sequence length="497" mass="58204">MSTYGTCIEEKTKIGAFDSLFDETNPPICREALNQLYENFSYYRIVDNNSVESALAFRYFEILIELANPLDPIQQELQKERVQNLLKNKINSTSKFPNNSSPEKKSVLELLNDLSIEIIEVIRNNFIMFQKYVKRLIECKYNSYSENQYSCNRLNIDMPIGKKNLDLFLNSNYYASFSTVPFIYVSNALNLKINVYFWDGNKIISYKIPHTKLITKKYEIDLFLINDPNKYAILYRNNYENIDEEFCNKCYKIGDHMVKCKFYYHLSCLVKQNKKDKFFLNANFRPILCKTCHKDNNISCSVFNTIACSNCKFNSCVMLCSKTNKNLCQKCTVLHILSNTVMDEFKCLCGKMKPLECYRLECFKCKILRFPSDFLIIECDGLEGQFSCKSCWVTSNKNIFQNFYSNNQASNILSFDFFLIKNPLKDEPIQYLGILVVQILLIKCERCDKCNIGSFSDEVCPKNCKFCFMCNYCHNDRLQNHTCCICDTPLIEKIYAW</sequence>
<proteinExistence type="predicted"/>
<reference evidence="1 2" key="1">
    <citation type="submission" date="2016-11" db="EMBL/GenBank/DDBJ databases">
        <title>The macronuclear genome of Stentor coeruleus: a giant cell with tiny introns.</title>
        <authorList>
            <person name="Slabodnick M."/>
            <person name="Ruby J.G."/>
            <person name="Reiff S.B."/>
            <person name="Swart E.C."/>
            <person name="Gosai S."/>
            <person name="Prabakaran S."/>
            <person name="Witkowska E."/>
            <person name="Larue G.E."/>
            <person name="Fisher S."/>
            <person name="Freeman R.M."/>
            <person name="Gunawardena J."/>
            <person name="Chu W."/>
            <person name="Stover N.A."/>
            <person name="Gregory B.D."/>
            <person name="Nowacki M."/>
            <person name="Derisi J."/>
            <person name="Roy S.W."/>
            <person name="Marshall W.F."/>
            <person name="Sood P."/>
        </authorList>
    </citation>
    <scope>NUCLEOTIDE SEQUENCE [LARGE SCALE GENOMIC DNA]</scope>
    <source>
        <strain evidence="1">WM001</strain>
    </source>
</reference>
<keyword evidence="2" id="KW-1185">Reference proteome</keyword>
<accession>A0A1R2D2E2</accession>